<comment type="caution">
    <text evidence="2">The sequence shown here is derived from an EMBL/GenBank/DDBJ whole genome shotgun (WGS) entry which is preliminary data.</text>
</comment>
<proteinExistence type="predicted"/>
<feature type="compositionally biased region" description="Low complexity" evidence="1">
    <location>
        <begin position="26"/>
        <end position="75"/>
    </location>
</feature>
<accession>A0AAX6GIR2</accession>
<evidence type="ECO:0000313" key="3">
    <source>
        <dbReference type="Proteomes" id="UP001140949"/>
    </source>
</evidence>
<dbReference type="AlphaFoldDB" id="A0AAX6GIR2"/>
<organism evidence="2 3">
    <name type="scientific">Iris pallida</name>
    <name type="common">Sweet iris</name>
    <dbReference type="NCBI Taxonomy" id="29817"/>
    <lineage>
        <taxon>Eukaryota</taxon>
        <taxon>Viridiplantae</taxon>
        <taxon>Streptophyta</taxon>
        <taxon>Embryophyta</taxon>
        <taxon>Tracheophyta</taxon>
        <taxon>Spermatophyta</taxon>
        <taxon>Magnoliopsida</taxon>
        <taxon>Liliopsida</taxon>
        <taxon>Asparagales</taxon>
        <taxon>Iridaceae</taxon>
        <taxon>Iridoideae</taxon>
        <taxon>Irideae</taxon>
        <taxon>Iris</taxon>
    </lineage>
</organism>
<name>A0AAX6GIR2_IRIPA</name>
<dbReference type="Proteomes" id="UP001140949">
    <property type="component" value="Unassembled WGS sequence"/>
</dbReference>
<evidence type="ECO:0000313" key="2">
    <source>
        <dbReference type="EMBL" id="KAJ6828167.1"/>
    </source>
</evidence>
<feature type="compositionally biased region" description="Pro residues" evidence="1">
    <location>
        <begin position="11"/>
        <end position="25"/>
    </location>
</feature>
<dbReference type="EMBL" id="JANAVB010019703">
    <property type="protein sequence ID" value="KAJ6828167.1"/>
    <property type="molecule type" value="Genomic_DNA"/>
</dbReference>
<reference evidence="2" key="2">
    <citation type="submission" date="2023-04" db="EMBL/GenBank/DDBJ databases">
        <authorList>
            <person name="Bruccoleri R.E."/>
            <person name="Oakeley E.J."/>
            <person name="Faust A.-M."/>
            <person name="Dessus-Babus S."/>
            <person name="Altorfer M."/>
            <person name="Burckhardt D."/>
            <person name="Oertli M."/>
            <person name="Naumann U."/>
            <person name="Petersen F."/>
            <person name="Wong J."/>
        </authorList>
    </citation>
    <scope>NUCLEOTIDE SEQUENCE</scope>
    <source>
        <strain evidence="2">GSM-AAB239-AS_SAM_17_03QT</strain>
        <tissue evidence="2">Leaf</tissue>
    </source>
</reference>
<sequence>MAASYEYADPPTSPRPLSAPPPTSPTIPTSSPTPSRPSSPTSTATSVTKTSTRSTRCTRPASTGSAAGCSASPPLALRQCRRPLRRQRPRLLPPLQGDVAPTTPSPGSPPPRRGLGQLLQPLRSSCPLGWTSGCGTWWTSSCSSSRATASAGPSSRARPRTSSSSSSSMIRYRYRHDIDLACHSVYSGVSVSRTRYKYTTPRY</sequence>
<reference evidence="2" key="1">
    <citation type="journal article" date="2023" name="GigaByte">
        <title>Genome assembly of the bearded iris, Iris pallida Lam.</title>
        <authorList>
            <person name="Bruccoleri R.E."/>
            <person name="Oakeley E.J."/>
            <person name="Faust A.M.E."/>
            <person name="Altorfer M."/>
            <person name="Dessus-Babus S."/>
            <person name="Burckhardt D."/>
            <person name="Oertli M."/>
            <person name="Naumann U."/>
            <person name="Petersen F."/>
            <person name="Wong J."/>
        </authorList>
    </citation>
    <scope>NUCLEOTIDE SEQUENCE</scope>
    <source>
        <strain evidence="2">GSM-AAB239-AS_SAM_17_03QT</strain>
    </source>
</reference>
<feature type="region of interest" description="Disordered" evidence="1">
    <location>
        <begin position="148"/>
        <end position="168"/>
    </location>
</feature>
<feature type="region of interest" description="Disordered" evidence="1">
    <location>
        <begin position="1"/>
        <end position="75"/>
    </location>
</feature>
<keyword evidence="3" id="KW-1185">Reference proteome</keyword>
<feature type="region of interest" description="Disordered" evidence="1">
    <location>
        <begin position="87"/>
        <end position="117"/>
    </location>
</feature>
<evidence type="ECO:0000256" key="1">
    <source>
        <dbReference type="SAM" id="MobiDB-lite"/>
    </source>
</evidence>
<feature type="compositionally biased region" description="Pro residues" evidence="1">
    <location>
        <begin position="103"/>
        <end position="112"/>
    </location>
</feature>
<gene>
    <name evidence="2" type="ORF">M6B38_364935</name>
</gene>
<protein>
    <submittedName>
        <fullName evidence="2">Uncharacterized protein</fullName>
    </submittedName>
</protein>